<feature type="region of interest" description="Disordered" evidence="8">
    <location>
        <begin position="372"/>
        <end position="411"/>
    </location>
</feature>
<evidence type="ECO:0000313" key="10">
    <source>
        <dbReference type="EMBL" id="KAJ5363184.1"/>
    </source>
</evidence>
<dbReference type="GO" id="GO:0000978">
    <property type="term" value="F:RNA polymerase II cis-regulatory region sequence-specific DNA binding"/>
    <property type="evidence" value="ECO:0007669"/>
    <property type="project" value="InterPro"/>
</dbReference>
<dbReference type="CDD" id="cd12148">
    <property type="entry name" value="fungal_TF_MHR"/>
    <property type="match status" value="1"/>
</dbReference>
<gene>
    <name evidence="10" type="ORF">N7541_004028</name>
</gene>
<dbReference type="EMBL" id="JAPZBR010000002">
    <property type="protein sequence ID" value="KAJ5363184.1"/>
    <property type="molecule type" value="Genomic_DNA"/>
</dbReference>
<keyword evidence="2" id="KW-0479">Metal-binding</keyword>
<dbReference type="Gene3D" id="3.30.160.60">
    <property type="entry name" value="Classic Zinc Finger"/>
    <property type="match status" value="1"/>
</dbReference>
<dbReference type="InterPro" id="IPR013087">
    <property type="entry name" value="Znf_C2H2_type"/>
</dbReference>
<dbReference type="InterPro" id="IPR036236">
    <property type="entry name" value="Znf_C2H2_sf"/>
</dbReference>
<dbReference type="Pfam" id="PF04082">
    <property type="entry name" value="Fungal_trans"/>
    <property type="match status" value="1"/>
</dbReference>
<evidence type="ECO:0000256" key="7">
    <source>
        <dbReference type="PROSITE-ProRule" id="PRU00042"/>
    </source>
</evidence>
<keyword evidence="11" id="KW-1185">Reference proteome</keyword>
<proteinExistence type="predicted"/>
<comment type="subcellular location">
    <subcellularLocation>
        <location evidence="1">Nucleus</location>
    </subcellularLocation>
</comment>
<accession>A0A9W9RQH2</accession>
<evidence type="ECO:0000256" key="6">
    <source>
        <dbReference type="ARBA" id="ARBA00023242"/>
    </source>
</evidence>
<dbReference type="Proteomes" id="UP001148299">
    <property type="component" value="Unassembled WGS sequence"/>
</dbReference>
<evidence type="ECO:0000313" key="11">
    <source>
        <dbReference type="Proteomes" id="UP001148299"/>
    </source>
</evidence>
<feature type="domain" description="C2H2-type" evidence="9">
    <location>
        <begin position="11"/>
        <end position="38"/>
    </location>
</feature>
<dbReference type="GO" id="GO:0005634">
    <property type="term" value="C:nucleus"/>
    <property type="evidence" value="ECO:0007669"/>
    <property type="project" value="UniProtKB-SubCell"/>
</dbReference>
<keyword evidence="3" id="KW-0677">Repeat</keyword>
<dbReference type="GO" id="GO:0008270">
    <property type="term" value="F:zinc ion binding"/>
    <property type="evidence" value="ECO:0007669"/>
    <property type="project" value="UniProtKB-KW"/>
</dbReference>
<evidence type="ECO:0000256" key="5">
    <source>
        <dbReference type="ARBA" id="ARBA00022833"/>
    </source>
</evidence>
<dbReference type="GO" id="GO:0006351">
    <property type="term" value="P:DNA-templated transcription"/>
    <property type="evidence" value="ECO:0007669"/>
    <property type="project" value="InterPro"/>
</dbReference>
<dbReference type="GO" id="GO:0000981">
    <property type="term" value="F:DNA-binding transcription factor activity, RNA polymerase II-specific"/>
    <property type="evidence" value="ECO:0007669"/>
    <property type="project" value="InterPro"/>
</dbReference>
<feature type="compositionally biased region" description="Polar residues" evidence="8">
    <location>
        <begin position="386"/>
        <end position="407"/>
    </location>
</feature>
<dbReference type="PROSITE" id="PS50157">
    <property type="entry name" value="ZINC_FINGER_C2H2_2"/>
    <property type="match status" value="2"/>
</dbReference>
<feature type="domain" description="C2H2-type" evidence="9">
    <location>
        <begin position="59"/>
        <end position="85"/>
    </location>
</feature>
<evidence type="ECO:0000256" key="1">
    <source>
        <dbReference type="ARBA" id="ARBA00004123"/>
    </source>
</evidence>
<keyword evidence="6" id="KW-0539">Nucleus</keyword>
<dbReference type="InterPro" id="IPR051059">
    <property type="entry name" value="VerF-like"/>
</dbReference>
<reference evidence="10" key="1">
    <citation type="submission" date="2022-12" db="EMBL/GenBank/DDBJ databases">
        <authorList>
            <person name="Petersen C."/>
        </authorList>
    </citation>
    <scope>NUCLEOTIDE SEQUENCE</scope>
    <source>
        <strain evidence="10">IBT 35675</strain>
    </source>
</reference>
<evidence type="ECO:0000256" key="4">
    <source>
        <dbReference type="ARBA" id="ARBA00022771"/>
    </source>
</evidence>
<dbReference type="GO" id="GO:0000785">
    <property type="term" value="C:chromatin"/>
    <property type="evidence" value="ECO:0007669"/>
    <property type="project" value="TreeGrafter"/>
</dbReference>
<evidence type="ECO:0000256" key="8">
    <source>
        <dbReference type="SAM" id="MobiDB-lite"/>
    </source>
</evidence>
<organism evidence="10 11">
    <name type="scientific">Penicillium brevicompactum</name>
    <dbReference type="NCBI Taxonomy" id="5074"/>
    <lineage>
        <taxon>Eukaryota</taxon>
        <taxon>Fungi</taxon>
        <taxon>Dikarya</taxon>
        <taxon>Ascomycota</taxon>
        <taxon>Pezizomycotina</taxon>
        <taxon>Eurotiomycetes</taxon>
        <taxon>Eurotiomycetidae</taxon>
        <taxon>Eurotiales</taxon>
        <taxon>Aspergillaceae</taxon>
        <taxon>Penicillium</taxon>
    </lineage>
</organism>
<evidence type="ECO:0000259" key="9">
    <source>
        <dbReference type="PROSITE" id="PS50157"/>
    </source>
</evidence>
<protein>
    <recommendedName>
        <fullName evidence="9">C2H2-type domain-containing protein</fullName>
    </recommendedName>
</protein>
<keyword evidence="5" id="KW-0862">Zinc</keyword>
<name>A0A9W9RQH2_PENBR</name>
<dbReference type="SUPFAM" id="SSF57667">
    <property type="entry name" value="beta-beta-alpha zinc fingers"/>
    <property type="match status" value="1"/>
</dbReference>
<keyword evidence="4 7" id="KW-0863">Zinc-finger</keyword>
<dbReference type="AlphaFoldDB" id="A0A9W9RQH2"/>
<comment type="caution">
    <text evidence="10">The sequence shown here is derived from an EMBL/GenBank/DDBJ whole genome shotgun (WGS) entry which is preliminary data.</text>
</comment>
<evidence type="ECO:0000256" key="3">
    <source>
        <dbReference type="ARBA" id="ARBA00022737"/>
    </source>
</evidence>
<dbReference type="PANTHER" id="PTHR40626">
    <property type="entry name" value="MIP31509P"/>
    <property type="match status" value="1"/>
</dbReference>
<evidence type="ECO:0000256" key="2">
    <source>
        <dbReference type="ARBA" id="ARBA00022723"/>
    </source>
</evidence>
<sequence>MPRGRPKSHLPPCKFCNREFKRLEHLKRHERTRACCRQLFLAAFISNLAVNLDTQEKPFHCQCGHSFSRQDLLSRHERLHHAQGRVTRSSGLLDDRDVVEEPEHRAPLQIEPPDQLGLSFHPSPLSDEIPSNPSNMAQPASDSYGVTLSQDALQLPDLSWDNDAFSFPDFIPSQFLDTGVSLSDLFQQMPPQNELGTYSSAENGSISVPQLLAPTQSKSSPLHSDLHDSMNLRHPPRFPSLGDNIDISNMDTRSETANCPWAVLLSNYRTIMNKMTTLKPALLNTPFPSKCTLVRYLEGYFRKFHDHFPFLHVASFRPENVGIELLLSMAAIGAFYCFEYREGYRLYGAARSLIESSLGSCRDGLIDQLTSHAPRSTEAGHGAREFTSSPRLSSHATETPRSSASLTEDNDGQARLERAQALIILIATGTWGNQALLQDSLAMSSQLAYLVRQLGIDKPDDSSNANLDWLAWTAHEQLRRTLLVAYVILNLNSIITNVPPMILTPEVALCLPSCEAEWGANSSVAWQRHRDVSALRERPFVQTLNQLFIGQSICDEWGVSAFSNYLLIHAILQRIYLEIQIPRETSFIQPELFKTFEQALRLWQHSWETTWESTLDPNSPKGPIGFNATALLRLAYIRLNIRTGLCHDFVTSDTSEIKEGLAKFKQISLVRSAPLDRAILQCIHALSIPVRVGIQNVACTQVMHWGIQHSICHLECALLLSLWVQNIAEVVRTSGLVALRGDELKLLTMAKGLVKETHLQETIDYQEETAENLNRLAASTARLWAEITSGTHVFDIVRRIGICLSVISDALQSEACPGVY</sequence>
<reference evidence="10" key="2">
    <citation type="journal article" date="2023" name="IMA Fungus">
        <title>Comparative genomic study of the Penicillium genus elucidates a diverse pangenome and 15 lateral gene transfer events.</title>
        <authorList>
            <person name="Petersen C."/>
            <person name="Sorensen T."/>
            <person name="Nielsen M.R."/>
            <person name="Sondergaard T.E."/>
            <person name="Sorensen J.L."/>
            <person name="Fitzpatrick D.A."/>
            <person name="Frisvad J.C."/>
            <person name="Nielsen K.L."/>
        </authorList>
    </citation>
    <scope>NUCLEOTIDE SEQUENCE</scope>
    <source>
        <strain evidence="10">IBT 35675</strain>
    </source>
</reference>
<dbReference type="InterPro" id="IPR007219">
    <property type="entry name" value="XnlR_reg_dom"/>
</dbReference>
<dbReference type="PANTHER" id="PTHR40626:SF10">
    <property type="entry name" value="C2H2-TYPE DOMAIN-CONTAINING PROTEIN"/>
    <property type="match status" value="1"/>
</dbReference>